<accession>A0A1T4K3F6</accession>
<feature type="chain" id="PRO_5013001543" evidence="1">
    <location>
        <begin position="22"/>
        <end position="277"/>
    </location>
</feature>
<evidence type="ECO:0000256" key="1">
    <source>
        <dbReference type="SAM" id="SignalP"/>
    </source>
</evidence>
<dbReference type="OrthoDB" id="5409767at2"/>
<keyword evidence="2" id="KW-0378">Hydrolase</keyword>
<keyword evidence="1" id="KW-0732">Signal</keyword>
<dbReference type="AlphaFoldDB" id="A0A1T4K3F6"/>
<evidence type="ECO:0000313" key="3">
    <source>
        <dbReference type="Proteomes" id="UP000190102"/>
    </source>
</evidence>
<organism evidence="2 3">
    <name type="scientific">Trichlorobacter thiogenes</name>
    <dbReference type="NCBI Taxonomy" id="115783"/>
    <lineage>
        <taxon>Bacteria</taxon>
        <taxon>Pseudomonadati</taxon>
        <taxon>Thermodesulfobacteriota</taxon>
        <taxon>Desulfuromonadia</taxon>
        <taxon>Geobacterales</taxon>
        <taxon>Geobacteraceae</taxon>
        <taxon>Trichlorobacter</taxon>
    </lineage>
</organism>
<evidence type="ECO:0000313" key="2">
    <source>
        <dbReference type="EMBL" id="SJZ36971.1"/>
    </source>
</evidence>
<protein>
    <submittedName>
        <fullName evidence="2">Adenosylcobinamide amidohydrolase</fullName>
    </submittedName>
</protein>
<keyword evidence="3" id="KW-1185">Reference proteome</keyword>
<proteinExistence type="predicted"/>
<dbReference type="STRING" id="115783.SAMN02745119_00286"/>
<dbReference type="InterPro" id="IPR052209">
    <property type="entry name" value="CbiZ"/>
</dbReference>
<dbReference type="PANTHER" id="PTHR35336">
    <property type="entry name" value="ADENOSYLCOBINAMIDE AMIDOHYDROLASE"/>
    <property type="match status" value="1"/>
</dbReference>
<dbReference type="GO" id="GO:0016787">
    <property type="term" value="F:hydrolase activity"/>
    <property type="evidence" value="ECO:0007669"/>
    <property type="project" value="UniProtKB-KW"/>
</dbReference>
<dbReference type="InterPro" id="IPR002808">
    <property type="entry name" value="AdoCbi_amidolase"/>
</dbReference>
<sequence length="277" mass="29241">MRKIIPMLTIICLLMAAPLFAANLTLPPELGATARILKTERDGLWEKSLIVQLPERRHLLSTSDGIINGLGAINHSAHPLLWKKLAVELATKLQCGGKTYEQQRKGMIANKLGLQPADLTLVGTAADMDNLAVVTKQFPPFTVTALVTAGAKSNALRAGVDEGTNIEPSDPPAGTINIIVLTNARLTDGALARAVVTITEAKTTALEDLKVTSSYTKGVQATGTGTDSVIVVSGTTGPKVTYSGGHSRIGDLIAKAVHQAVLEALEKQNGFKLKKKP</sequence>
<gene>
    <name evidence="2" type="ORF">SAMN02745119_00286</name>
</gene>
<name>A0A1T4K3F6_9BACT</name>
<reference evidence="3" key="1">
    <citation type="submission" date="2017-02" db="EMBL/GenBank/DDBJ databases">
        <authorList>
            <person name="Varghese N."/>
            <person name="Submissions S."/>
        </authorList>
    </citation>
    <scope>NUCLEOTIDE SEQUENCE [LARGE SCALE GENOMIC DNA]</scope>
    <source>
        <strain evidence="3">ATCC BAA-34</strain>
    </source>
</reference>
<dbReference type="Pfam" id="PF01955">
    <property type="entry name" value="CbiZ"/>
    <property type="match status" value="1"/>
</dbReference>
<feature type="signal peptide" evidence="1">
    <location>
        <begin position="1"/>
        <end position="21"/>
    </location>
</feature>
<dbReference type="PANTHER" id="PTHR35336:SF5">
    <property type="entry name" value="ADENOSYLCOBINAMIDE AMIDOHYDROLASE"/>
    <property type="match status" value="1"/>
</dbReference>
<dbReference type="EMBL" id="FUWR01000001">
    <property type="protein sequence ID" value="SJZ36971.1"/>
    <property type="molecule type" value="Genomic_DNA"/>
</dbReference>
<dbReference type="RefSeq" id="WP_078788590.1">
    <property type="nucleotide sequence ID" value="NZ_FUWR01000001.1"/>
</dbReference>
<dbReference type="Proteomes" id="UP000190102">
    <property type="component" value="Unassembled WGS sequence"/>
</dbReference>